<feature type="compositionally biased region" description="Basic and acidic residues" evidence="1">
    <location>
        <begin position="657"/>
        <end position="697"/>
    </location>
</feature>
<feature type="compositionally biased region" description="Low complexity" evidence="1">
    <location>
        <begin position="779"/>
        <end position="788"/>
    </location>
</feature>
<evidence type="ECO:0000256" key="1">
    <source>
        <dbReference type="SAM" id="MobiDB-lite"/>
    </source>
</evidence>
<feature type="non-terminal residue" evidence="2">
    <location>
        <position position="1108"/>
    </location>
</feature>
<feature type="compositionally biased region" description="Basic residues" evidence="1">
    <location>
        <begin position="99"/>
        <end position="111"/>
    </location>
</feature>
<feature type="compositionally biased region" description="Basic and acidic residues" evidence="1">
    <location>
        <begin position="708"/>
        <end position="721"/>
    </location>
</feature>
<feature type="compositionally biased region" description="Low complexity" evidence="1">
    <location>
        <begin position="89"/>
        <end position="98"/>
    </location>
</feature>
<protein>
    <submittedName>
        <fullName evidence="2">Uncharacterized protein</fullName>
    </submittedName>
</protein>
<organism evidence="2">
    <name type="scientific">Bactrocera dorsalis</name>
    <name type="common">Oriental fruit fly</name>
    <name type="synonym">Dacus dorsalis</name>
    <dbReference type="NCBI Taxonomy" id="27457"/>
    <lineage>
        <taxon>Eukaryota</taxon>
        <taxon>Metazoa</taxon>
        <taxon>Ecdysozoa</taxon>
        <taxon>Arthropoda</taxon>
        <taxon>Hexapoda</taxon>
        <taxon>Insecta</taxon>
        <taxon>Pterygota</taxon>
        <taxon>Neoptera</taxon>
        <taxon>Endopterygota</taxon>
        <taxon>Diptera</taxon>
        <taxon>Brachycera</taxon>
        <taxon>Muscomorpha</taxon>
        <taxon>Tephritoidea</taxon>
        <taxon>Tephritidae</taxon>
        <taxon>Bactrocera</taxon>
        <taxon>Bactrocera</taxon>
    </lineage>
</organism>
<accession>A0A034V8B3</accession>
<dbReference type="AlphaFoldDB" id="A0A034V8B3"/>
<proteinExistence type="predicted"/>
<feature type="region of interest" description="Disordered" evidence="1">
    <location>
        <begin position="640"/>
        <end position="813"/>
    </location>
</feature>
<feature type="region of interest" description="Disordered" evidence="1">
    <location>
        <begin position="603"/>
        <end position="624"/>
    </location>
</feature>
<evidence type="ECO:0000313" key="2">
    <source>
        <dbReference type="EMBL" id="JAC38739.1"/>
    </source>
</evidence>
<feature type="region of interest" description="Disordered" evidence="1">
    <location>
        <begin position="70"/>
        <end position="111"/>
    </location>
</feature>
<dbReference type="EMBL" id="GAKP01020213">
    <property type="protein sequence ID" value="JAC38739.1"/>
    <property type="molecule type" value="Transcribed_RNA"/>
</dbReference>
<feature type="compositionally biased region" description="Polar residues" evidence="1">
    <location>
        <begin position="736"/>
        <end position="745"/>
    </location>
</feature>
<sequence>MSRRLLTVEENGHITQARTTNACVQGEITRQKGGGRRHYEGENYVGQYSNCRGRSKHFAIDERGYSTYRNSRYANNSDSTDGETESDSEITVTTSSSKGRQRKQKNRRRIRTHYDSVYKADDECDYKRRKNAVDTKNCMRVSKEHPPAATNPQGPRPIADGPSANYFEQTANQPGIKNTSTNAATINENPRATKAMLRFMDKLFRTLGDVTDGTTTNSIAPTRETYAPKVPAIIGNTSITNQDERNVRDIPPNTPHYEQNYAHFGMQLPQQIVYQTHIAHVPTQNTRYPSFNKNCICPQNTEAGKCMQQGEYRQIPQLAPKATQPQALAPRVATSPTPQLPAQAQEKVQNVQFTPQRYSFPQNPCVPYSQPIPMPLRSGIPQEYMPGASRQPVVSVPPLTGAATHASSRTLPPGLYNSHVEEYVLSRTPQEMALQKAVPTVESLEQSNMRAGTPTQFSQQFSVTQQPTQPLSVEGRKQNTEFSLLRNSREQTHQSRQPASASNQYVTVNDGINISGTAKNINELQYLETQQSSNQYLTSSGQIADATPSRTQKAENVYSLGNESLQQTSLPSQKLDLSTDAINNPTMDTYYKGLRQFAGVENSVEESENYNVSNNDELKEGNGKNSDLIDVEIKANENRTIEQEEVKHRNSQTLVDEANHGNQKDEQIKENGSRKSEKASPKNRKGEPMRTNREGKSGEVAANKKSKPNRESKYSNKKENTTEMNEEFSTDKEMQRQTSSGSCNSDYLRECLRRKREKNKNKRKRRHGDSFSDSDDEISNGYSGYSSYNERDTRRKRHGKYEPTDSGSDDDMQYSLSRTSCKELKKCCSRIVAICRMARDTAGTQTEQWEDSTSLQLQRSNKLIDGLPKNLADGLAVANPRVVKQMQLNRDRRKCRVCACGLMDETGAPVVNDDIYKLPSRMCMERKSRCKCNCGCKLSDTESEIIREIIRKKRLQEKSKRINALRQNKYESCDCHSACDFVDEEDEREFIANLLRKQRRNRDRERDRTQAQNMYENCVCDCASKAKELATEIMHEMVKSHIQKIVTDQLQNKTHSYENRKGVCTCNFAERPTVRPKTEGIKQLAGVCSCDAGKSSTWTPKCRKTGPQ</sequence>
<reference evidence="2" key="1">
    <citation type="journal article" date="2014" name="BMC Genomics">
        <title>Characterizing the developmental transcriptome of the oriental fruit fly, Bactrocera dorsalis (Diptera: Tephritidae) through comparative genomic analysis with Drosophila melanogaster utilizing modENCODE datasets.</title>
        <authorList>
            <person name="Geib S.M."/>
            <person name="Calla B."/>
            <person name="Hall B."/>
            <person name="Hou S."/>
            <person name="Manoukis N.C."/>
        </authorList>
    </citation>
    <scope>NUCLEOTIDE SEQUENCE</scope>
    <source>
        <strain evidence="2">Punador</strain>
    </source>
</reference>
<dbReference type="EMBL" id="GAKP01020211">
    <property type="protein sequence ID" value="JAC38741.1"/>
    <property type="molecule type" value="Transcribed_RNA"/>
</dbReference>
<name>A0A034V8B3_BACDO</name>
<feature type="compositionally biased region" description="Basic residues" evidence="1">
    <location>
        <begin position="752"/>
        <end position="767"/>
    </location>
</feature>